<feature type="compositionally biased region" description="Pro residues" evidence="1">
    <location>
        <begin position="8"/>
        <end position="17"/>
    </location>
</feature>
<organism evidence="2 3">
    <name type="scientific">Lasiosphaeria ovina</name>
    <dbReference type="NCBI Taxonomy" id="92902"/>
    <lineage>
        <taxon>Eukaryota</taxon>
        <taxon>Fungi</taxon>
        <taxon>Dikarya</taxon>
        <taxon>Ascomycota</taxon>
        <taxon>Pezizomycotina</taxon>
        <taxon>Sordariomycetes</taxon>
        <taxon>Sordariomycetidae</taxon>
        <taxon>Sordariales</taxon>
        <taxon>Lasiosphaeriaceae</taxon>
        <taxon>Lasiosphaeria</taxon>
    </lineage>
</organism>
<dbReference type="Proteomes" id="UP001287356">
    <property type="component" value="Unassembled WGS sequence"/>
</dbReference>
<reference evidence="2" key="1">
    <citation type="journal article" date="2023" name="Mol. Phylogenet. Evol.">
        <title>Genome-scale phylogeny and comparative genomics of the fungal order Sordariales.</title>
        <authorList>
            <person name="Hensen N."/>
            <person name="Bonometti L."/>
            <person name="Westerberg I."/>
            <person name="Brannstrom I.O."/>
            <person name="Guillou S."/>
            <person name="Cros-Aarteil S."/>
            <person name="Calhoun S."/>
            <person name="Haridas S."/>
            <person name="Kuo A."/>
            <person name="Mondo S."/>
            <person name="Pangilinan J."/>
            <person name="Riley R."/>
            <person name="LaButti K."/>
            <person name="Andreopoulos B."/>
            <person name="Lipzen A."/>
            <person name="Chen C."/>
            <person name="Yan M."/>
            <person name="Daum C."/>
            <person name="Ng V."/>
            <person name="Clum A."/>
            <person name="Steindorff A."/>
            <person name="Ohm R.A."/>
            <person name="Martin F."/>
            <person name="Silar P."/>
            <person name="Natvig D.O."/>
            <person name="Lalanne C."/>
            <person name="Gautier V."/>
            <person name="Ament-Velasquez S.L."/>
            <person name="Kruys A."/>
            <person name="Hutchinson M.I."/>
            <person name="Powell A.J."/>
            <person name="Barry K."/>
            <person name="Miller A.N."/>
            <person name="Grigoriev I.V."/>
            <person name="Debuchy R."/>
            <person name="Gladieux P."/>
            <person name="Hiltunen Thoren M."/>
            <person name="Johannesson H."/>
        </authorList>
    </citation>
    <scope>NUCLEOTIDE SEQUENCE</scope>
    <source>
        <strain evidence="2">CBS 958.72</strain>
    </source>
</reference>
<accession>A0AAE0K811</accession>
<dbReference type="AlphaFoldDB" id="A0AAE0K811"/>
<feature type="region of interest" description="Disordered" evidence="1">
    <location>
        <begin position="74"/>
        <end position="123"/>
    </location>
</feature>
<sequence>MATVGFPQPQPPPPTPNPGAGGGLPPDRPILPIETPDNNIPPEYRRYRGCSFVKHNLGNERSSIRDLLSDIPVLPSQPKRTADVLSSPEGRTSRSALIPHGPLRRPSGSPPPQPPGLRSRASLGFGSLHLGSRALIPILPRGQSPGPALGSPQHRSGFQRLTSIFHRRGQVEGYTPEQQAAHDDRLDIQRRHQSERRQGQLPSATPPSQELLARPPSAGSDPGDPGDPFIEHNRQMCSRYWQYFPEPEFQGRDQCPARYADLQSSQSASQSTASSQSDYMMSTTLERAVLDISKRDFSSGLTYVAVSRVTSLQGLMFDVRFALDQIQVKNDVTGALRAADYKRRIDAREVLVPGQMLA</sequence>
<evidence type="ECO:0000313" key="3">
    <source>
        <dbReference type="Proteomes" id="UP001287356"/>
    </source>
</evidence>
<dbReference type="EMBL" id="JAULSN010000005">
    <property type="protein sequence ID" value="KAK3371252.1"/>
    <property type="molecule type" value="Genomic_DNA"/>
</dbReference>
<reference evidence="2" key="2">
    <citation type="submission" date="2023-06" db="EMBL/GenBank/DDBJ databases">
        <authorList>
            <consortium name="Lawrence Berkeley National Laboratory"/>
            <person name="Haridas S."/>
            <person name="Hensen N."/>
            <person name="Bonometti L."/>
            <person name="Westerberg I."/>
            <person name="Brannstrom I.O."/>
            <person name="Guillou S."/>
            <person name="Cros-Aarteil S."/>
            <person name="Calhoun S."/>
            <person name="Kuo A."/>
            <person name="Mondo S."/>
            <person name="Pangilinan J."/>
            <person name="Riley R."/>
            <person name="Labutti K."/>
            <person name="Andreopoulos B."/>
            <person name="Lipzen A."/>
            <person name="Chen C."/>
            <person name="Yanf M."/>
            <person name="Daum C."/>
            <person name="Ng V."/>
            <person name="Clum A."/>
            <person name="Steindorff A."/>
            <person name="Ohm R."/>
            <person name="Martin F."/>
            <person name="Silar P."/>
            <person name="Natvig D."/>
            <person name="Lalanne C."/>
            <person name="Gautier V."/>
            <person name="Ament-Velasquez S.L."/>
            <person name="Kruys A."/>
            <person name="Hutchinson M.I."/>
            <person name="Powell A.J."/>
            <person name="Barry K."/>
            <person name="Miller A.N."/>
            <person name="Grigoriev I.V."/>
            <person name="Debuchy R."/>
            <person name="Gladieux P."/>
            <person name="Thoren M.H."/>
            <person name="Johannesson H."/>
        </authorList>
    </citation>
    <scope>NUCLEOTIDE SEQUENCE</scope>
    <source>
        <strain evidence="2">CBS 958.72</strain>
    </source>
</reference>
<protein>
    <submittedName>
        <fullName evidence="2">Uncharacterized protein</fullName>
    </submittedName>
</protein>
<proteinExistence type="predicted"/>
<comment type="caution">
    <text evidence="2">The sequence shown here is derived from an EMBL/GenBank/DDBJ whole genome shotgun (WGS) entry which is preliminary data.</text>
</comment>
<feature type="region of interest" description="Disordered" evidence="1">
    <location>
        <begin position="191"/>
        <end position="231"/>
    </location>
</feature>
<keyword evidence="3" id="KW-1185">Reference proteome</keyword>
<evidence type="ECO:0000256" key="1">
    <source>
        <dbReference type="SAM" id="MobiDB-lite"/>
    </source>
</evidence>
<name>A0AAE0K811_9PEZI</name>
<feature type="compositionally biased region" description="Low complexity" evidence="1">
    <location>
        <begin position="215"/>
        <end position="228"/>
    </location>
</feature>
<feature type="region of interest" description="Disordered" evidence="1">
    <location>
        <begin position="1"/>
        <end position="44"/>
    </location>
</feature>
<evidence type="ECO:0000313" key="2">
    <source>
        <dbReference type="EMBL" id="KAK3371252.1"/>
    </source>
</evidence>
<gene>
    <name evidence="2" type="ORF">B0T24DRAFT_311211</name>
</gene>